<dbReference type="AlphaFoldDB" id="A0A6J7URM9"/>
<proteinExistence type="inferred from homology"/>
<evidence type="ECO:0000256" key="2">
    <source>
        <dbReference type="ARBA" id="ARBA00023002"/>
    </source>
</evidence>
<keyword evidence="2" id="KW-0560">Oxidoreductase</keyword>
<name>A0A6J7URM9_9ZZZZ</name>
<dbReference type="FunFam" id="3.40.50.720:FF:000084">
    <property type="entry name" value="Short-chain dehydrogenase reductase"/>
    <property type="match status" value="1"/>
</dbReference>
<dbReference type="PANTHER" id="PTHR24321">
    <property type="entry name" value="DEHYDROGENASES, SHORT CHAIN"/>
    <property type="match status" value="1"/>
</dbReference>
<accession>A0A6J7URM9</accession>
<dbReference type="InterPro" id="IPR002347">
    <property type="entry name" value="SDR_fam"/>
</dbReference>
<dbReference type="PROSITE" id="PS00061">
    <property type="entry name" value="ADH_SHORT"/>
    <property type="match status" value="1"/>
</dbReference>
<dbReference type="SUPFAM" id="SSF51735">
    <property type="entry name" value="NAD(P)-binding Rossmann-fold domains"/>
    <property type="match status" value="1"/>
</dbReference>
<feature type="region of interest" description="Disordered" evidence="3">
    <location>
        <begin position="262"/>
        <end position="285"/>
    </location>
</feature>
<dbReference type="PRINTS" id="PR00080">
    <property type="entry name" value="SDRFAMILY"/>
</dbReference>
<dbReference type="PANTHER" id="PTHR24321:SF15">
    <property type="entry name" value="OXIDOREDUCTASE UCPA"/>
    <property type="match status" value="1"/>
</dbReference>
<dbReference type="PRINTS" id="PR00081">
    <property type="entry name" value="GDHRDH"/>
</dbReference>
<sequence length="285" mass="29165">MTTQAITARKTLIVTGAGSGLGAAIAQAAAVAGWRVGVLDLDGNAARDVAKRIGPESVALQADIAQETSVQEALEQFAQATSSAAPDALVCNAGIVRFGPLLNASLEDFRQVVDVNLTGTFITARAVARRMIEAGQHGSIVTVTSMNGVAPGPNSGAYGSTKAAVALLTQQMALEWGPFGIRANAIAPGLINAGMSEPIYADDEIRARRESSVPLRRLGAAEEVAAAALFLLSDAASYISGTELLVDGGVTMSVIASLPRPQSVDSVGEGLAGQPTNAVDLERDQ</sequence>
<dbReference type="EMBL" id="CAFBQW010000270">
    <property type="protein sequence ID" value="CAB5069084.1"/>
    <property type="molecule type" value="Genomic_DNA"/>
</dbReference>
<organism evidence="4">
    <name type="scientific">freshwater metagenome</name>
    <dbReference type="NCBI Taxonomy" id="449393"/>
    <lineage>
        <taxon>unclassified sequences</taxon>
        <taxon>metagenomes</taxon>
        <taxon>ecological metagenomes</taxon>
    </lineage>
</organism>
<dbReference type="InterPro" id="IPR020904">
    <property type="entry name" value="Sc_DH/Rdtase_CS"/>
</dbReference>
<dbReference type="GO" id="GO:0016491">
    <property type="term" value="F:oxidoreductase activity"/>
    <property type="evidence" value="ECO:0007669"/>
    <property type="project" value="UniProtKB-KW"/>
</dbReference>
<evidence type="ECO:0000256" key="1">
    <source>
        <dbReference type="ARBA" id="ARBA00006484"/>
    </source>
</evidence>
<protein>
    <submittedName>
        <fullName evidence="4">Unannotated protein</fullName>
    </submittedName>
</protein>
<evidence type="ECO:0000256" key="3">
    <source>
        <dbReference type="SAM" id="MobiDB-lite"/>
    </source>
</evidence>
<comment type="similarity">
    <text evidence="1">Belongs to the short-chain dehydrogenases/reductases (SDR) family.</text>
</comment>
<dbReference type="Gene3D" id="3.40.50.720">
    <property type="entry name" value="NAD(P)-binding Rossmann-like Domain"/>
    <property type="match status" value="1"/>
</dbReference>
<dbReference type="NCBIfam" id="NF005559">
    <property type="entry name" value="PRK07231.1"/>
    <property type="match status" value="1"/>
</dbReference>
<dbReference type="CDD" id="cd05233">
    <property type="entry name" value="SDR_c"/>
    <property type="match status" value="1"/>
</dbReference>
<evidence type="ECO:0000313" key="4">
    <source>
        <dbReference type="EMBL" id="CAB5069084.1"/>
    </source>
</evidence>
<gene>
    <name evidence="4" type="ORF">UFOPK4354_01801</name>
</gene>
<dbReference type="InterPro" id="IPR036291">
    <property type="entry name" value="NAD(P)-bd_dom_sf"/>
</dbReference>
<dbReference type="Pfam" id="PF13561">
    <property type="entry name" value="adh_short_C2"/>
    <property type="match status" value="1"/>
</dbReference>
<reference evidence="4" key="1">
    <citation type="submission" date="2020-05" db="EMBL/GenBank/DDBJ databases">
        <authorList>
            <person name="Chiriac C."/>
            <person name="Salcher M."/>
            <person name="Ghai R."/>
            <person name="Kavagutti S V."/>
        </authorList>
    </citation>
    <scope>NUCLEOTIDE SEQUENCE</scope>
</reference>